<accession>A0A3M7P5T8</accession>
<dbReference type="EMBL" id="REGN01013049">
    <property type="protein sequence ID" value="RMZ94446.1"/>
    <property type="molecule type" value="Genomic_DNA"/>
</dbReference>
<evidence type="ECO:0000313" key="2">
    <source>
        <dbReference type="Proteomes" id="UP000276133"/>
    </source>
</evidence>
<evidence type="ECO:0000313" key="1">
    <source>
        <dbReference type="EMBL" id="RMZ94446.1"/>
    </source>
</evidence>
<keyword evidence="2" id="KW-1185">Reference proteome</keyword>
<name>A0A3M7P5T8_BRAPC</name>
<gene>
    <name evidence="1" type="ORF">BpHYR1_014818</name>
</gene>
<organism evidence="1 2">
    <name type="scientific">Brachionus plicatilis</name>
    <name type="common">Marine rotifer</name>
    <name type="synonym">Brachionus muelleri</name>
    <dbReference type="NCBI Taxonomy" id="10195"/>
    <lineage>
        <taxon>Eukaryota</taxon>
        <taxon>Metazoa</taxon>
        <taxon>Spiralia</taxon>
        <taxon>Gnathifera</taxon>
        <taxon>Rotifera</taxon>
        <taxon>Eurotatoria</taxon>
        <taxon>Monogononta</taxon>
        <taxon>Pseudotrocha</taxon>
        <taxon>Ploima</taxon>
        <taxon>Brachionidae</taxon>
        <taxon>Brachionus</taxon>
    </lineage>
</organism>
<dbReference type="Proteomes" id="UP000276133">
    <property type="component" value="Unassembled WGS sequence"/>
</dbReference>
<sequence length="80" mass="8833">MVCVLLLHANLKYSIKILMKSKISTLFFNQSMAQKAMKLDPYLHNFVTEALLSESIASKMSGNMDLSTSFLLSSATAVSK</sequence>
<reference evidence="1 2" key="1">
    <citation type="journal article" date="2018" name="Sci. Rep.">
        <title>Genomic signatures of local adaptation to the degree of environmental predictability in rotifers.</title>
        <authorList>
            <person name="Franch-Gras L."/>
            <person name="Hahn C."/>
            <person name="Garcia-Roger E.M."/>
            <person name="Carmona M.J."/>
            <person name="Serra M."/>
            <person name="Gomez A."/>
        </authorList>
    </citation>
    <scope>NUCLEOTIDE SEQUENCE [LARGE SCALE GENOMIC DNA]</scope>
    <source>
        <strain evidence="1">HYR1</strain>
    </source>
</reference>
<dbReference type="AlphaFoldDB" id="A0A3M7P5T8"/>
<comment type="caution">
    <text evidence="1">The sequence shown here is derived from an EMBL/GenBank/DDBJ whole genome shotgun (WGS) entry which is preliminary data.</text>
</comment>
<proteinExistence type="predicted"/>
<protein>
    <submittedName>
        <fullName evidence="1">Uncharacterized protein</fullName>
    </submittedName>
</protein>